<gene>
    <name evidence="1" type="ORF">AFK71_20525</name>
</gene>
<dbReference type="AlphaFoldDB" id="A0A0L0QQ42"/>
<protein>
    <submittedName>
        <fullName evidence="1">Uncharacterized protein</fullName>
    </submittedName>
</protein>
<accession>A0A0L0QQ42</accession>
<dbReference type="RefSeq" id="WP_050353301.1">
    <property type="nucleotide sequence ID" value="NZ_CP073011.1"/>
</dbReference>
<sequence>MSSMSDWWKDYLETNAQKEALKKQIKLDLEENVDITKLYLEHSYAVGSLSQKHQNILTKVNQHFDGKASHALMNRFIENIIQLQEMDRVYKANYEHVKLKQGFW</sequence>
<dbReference type="GeneID" id="66870058"/>
<evidence type="ECO:0000313" key="1">
    <source>
        <dbReference type="EMBL" id="KNE20717.1"/>
    </source>
</evidence>
<name>A0A0L0QQ42_VIRPA</name>
<proteinExistence type="predicted"/>
<reference evidence="2" key="1">
    <citation type="submission" date="2015-07" db="EMBL/GenBank/DDBJ databases">
        <title>Fjat-10053 dsm26.</title>
        <authorList>
            <person name="Liu B."/>
            <person name="Wang J."/>
            <person name="Zhu Y."/>
            <person name="Liu G."/>
            <person name="Chen Q."/>
            <person name="Chen Z."/>
            <person name="Lan J."/>
            <person name="Che J."/>
            <person name="Ge C."/>
            <person name="Shi H."/>
            <person name="Pan Z."/>
            <person name="Liu X."/>
        </authorList>
    </citation>
    <scope>NUCLEOTIDE SEQUENCE [LARGE SCALE GENOMIC DNA]</scope>
    <source>
        <strain evidence="2">DSM 26</strain>
    </source>
</reference>
<organism evidence="1 2">
    <name type="scientific">Virgibacillus pantothenticus</name>
    <dbReference type="NCBI Taxonomy" id="1473"/>
    <lineage>
        <taxon>Bacteria</taxon>
        <taxon>Bacillati</taxon>
        <taxon>Bacillota</taxon>
        <taxon>Bacilli</taxon>
        <taxon>Bacillales</taxon>
        <taxon>Bacillaceae</taxon>
        <taxon>Virgibacillus</taxon>
    </lineage>
</organism>
<comment type="caution">
    <text evidence="1">The sequence shown here is derived from an EMBL/GenBank/DDBJ whole genome shotgun (WGS) entry which is preliminary data.</text>
</comment>
<evidence type="ECO:0000313" key="2">
    <source>
        <dbReference type="Proteomes" id="UP000036780"/>
    </source>
</evidence>
<keyword evidence="2" id="KW-1185">Reference proteome</keyword>
<dbReference type="PATRIC" id="fig|1473.5.peg.2869"/>
<dbReference type="OrthoDB" id="2707612at2"/>
<dbReference type="Proteomes" id="UP000036780">
    <property type="component" value="Unassembled WGS sequence"/>
</dbReference>
<dbReference type="EMBL" id="LGTO01000007">
    <property type="protein sequence ID" value="KNE20717.1"/>
    <property type="molecule type" value="Genomic_DNA"/>
</dbReference>